<evidence type="ECO:0000256" key="2">
    <source>
        <dbReference type="ARBA" id="ARBA00002933"/>
    </source>
</evidence>
<evidence type="ECO:0000256" key="14">
    <source>
        <dbReference type="RuleBase" id="RU365096"/>
    </source>
</evidence>
<dbReference type="Proteomes" id="UP000254601">
    <property type="component" value="Unassembled WGS sequence"/>
</dbReference>
<dbReference type="GO" id="GO:0006298">
    <property type="term" value="P:mismatch repair"/>
    <property type="evidence" value="ECO:0007669"/>
    <property type="project" value="TreeGrafter"/>
</dbReference>
<protein>
    <recommendedName>
        <fullName evidence="5 14">Adenine DNA glycosylase</fullName>
        <ecNumber evidence="4 14">3.2.2.31</ecNumber>
    </recommendedName>
</protein>
<evidence type="ECO:0000256" key="9">
    <source>
        <dbReference type="ARBA" id="ARBA00022801"/>
    </source>
</evidence>
<dbReference type="CDD" id="cd03431">
    <property type="entry name" value="NUDIX_DNA_Glycosylase_C-MutY"/>
    <property type="match status" value="1"/>
</dbReference>
<dbReference type="Pfam" id="PF14815">
    <property type="entry name" value="NUDIX_4"/>
    <property type="match status" value="1"/>
</dbReference>
<evidence type="ECO:0000256" key="4">
    <source>
        <dbReference type="ARBA" id="ARBA00012045"/>
    </source>
</evidence>
<dbReference type="CDD" id="cd00056">
    <property type="entry name" value="ENDO3c"/>
    <property type="match status" value="1"/>
</dbReference>
<dbReference type="InterPro" id="IPR015797">
    <property type="entry name" value="NUDIX_hydrolase-like_dom_sf"/>
</dbReference>
<dbReference type="InterPro" id="IPR023170">
    <property type="entry name" value="HhH_base_excis_C"/>
</dbReference>
<dbReference type="PANTHER" id="PTHR42944">
    <property type="entry name" value="ADENINE DNA GLYCOSYLASE"/>
    <property type="match status" value="1"/>
</dbReference>
<dbReference type="SUPFAM" id="SSF48150">
    <property type="entry name" value="DNA-glycosylase"/>
    <property type="match status" value="1"/>
</dbReference>
<sequence>MTTFAQRLIHWQRQHGRHHLPWQTNDPYRVWLSEIMLQQTQVTTVIPYYLRFIEHYPTVIDLANAKQDNILALWSGLGYYARARNLHHAAQQIRDQYAGEFPRTRKTLETLKGIGRTTAAAICAFAYGQKEAIFDGNVKRVLSRHQAIKGEVNPQKTPALWRLAENLLPDNPQDIQAYTQGLMDLGSLICTRGQPKCERCPVATDCRAYLAGQPTAYPEKRQKQPKPEKEGYFLFITTTDNRIRLEKRPEKGIWGNLWAFPWFESLSALHQYAEEHHLQISEHPPLEHTHHFTHYTLHLHIYPAQTHSPPTDKQRDTTATERQQLAIPTPIKLIIQS</sequence>
<reference evidence="16 17" key="1">
    <citation type="submission" date="2018-06" db="EMBL/GenBank/DDBJ databases">
        <authorList>
            <consortium name="Pathogen Informatics"/>
            <person name="Doyle S."/>
        </authorList>
    </citation>
    <scope>NUCLEOTIDE SEQUENCE [LARGE SCALE GENOMIC DNA]</scope>
    <source>
        <strain evidence="16 17">NCTC13337</strain>
    </source>
</reference>
<keyword evidence="12" id="KW-0234">DNA repair</keyword>
<dbReference type="Gene3D" id="1.10.1670.10">
    <property type="entry name" value="Helix-hairpin-Helix base-excision DNA repair enzymes (C-terminal)"/>
    <property type="match status" value="1"/>
</dbReference>
<evidence type="ECO:0000256" key="7">
    <source>
        <dbReference type="ARBA" id="ARBA00022723"/>
    </source>
</evidence>
<dbReference type="InterPro" id="IPR044298">
    <property type="entry name" value="MIG/MutY"/>
</dbReference>
<dbReference type="Gene3D" id="1.10.340.30">
    <property type="entry name" value="Hypothetical protein, domain 2"/>
    <property type="match status" value="1"/>
</dbReference>
<dbReference type="EMBL" id="UHIC01000001">
    <property type="protein sequence ID" value="SUO95093.1"/>
    <property type="molecule type" value="Genomic_DNA"/>
</dbReference>
<gene>
    <name evidence="16" type="primary">mutY</name>
    <name evidence="16" type="ORF">NCTC13337_01099</name>
</gene>
<feature type="domain" description="HhH-GPD" evidence="15">
    <location>
        <begin position="36"/>
        <end position="188"/>
    </location>
</feature>
<dbReference type="GO" id="GO:0032357">
    <property type="term" value="F:oxidized purine DNA binding"/>
    <property type="evidence" value="ECO:0007669"/>
    <property type="project" value="TreeGrafter"/>
</dbReference>
<comment type="cofactor">
    <cofactor evidence="14">
        <name>[4Fe-4S] cluster</name>
        <dbReference type="ChEBI" id="CHEBI:49883"/>
    </cofactor>
    <text evidence="14">Binds 1 [4Fe-4S] cluster.</text>
</comment>
<dbReference type="GO" id="GO:0051539">
    <property type="term" value="F:4 iron, 4 sulfur cluster binding"/>
    <property type="evidence" value="ECO:0007669"/>
    <property type="project" value="UniProtKB-UniRule"/>
</dbReference>
<evidence type="ECO:0000256" key="6">
    <source>
        <dbReference type="ARBA" id="ARBA00022485"/>
    </source>
</evidence>
<keyword evidence="7" id="KW-0479">Metal-binding</keyword>
<dbReference type="OrthoDB" id="9802365at2"/>
<dbReference type="InterPro" id="IPR029119">
    <property type="entry name" value="MutY_C"/>
</dbReference>
<dbReference type="EC" id="3.2.2.31" evidence="4 14"/>
<evidence type="ECO:0000256" key="3">
    <source>
        <dbReference type="ARBA" id="ARBA00008343"/>
    </source>
</evidence>
<comment type="similarity">
    <text evidence="3 14">Belongs to the Nth/MutY family.</text>
</comment>
<dbReference type="PANTHER" id="PTHR42944:SF1">
    <property type="entry name" value="ADENINE DNA GLYCOSYLASE"/>
    <property type="match status" value="1"/>
</dbReference>
<dbReference type="InterPro" id="IPR000445">
    <property type="entry name" value="HhH_motif"/>
</dbReference>
<keyword evidence="8 14" id="KW-0227">DNA damage</keyword>
<evidence type="ECO:0000256" key="1">
    <source>
        <dbReference type="ARBA" id="ARBA00000843"/>
    </source>
</evidence>
<dbReference type="InterPro" id="IPR011257">
    <property type="entry name" value="DNA_glycosylase"/>
</dbReference>
<dbReference type="Pfam" id="PF00730">
    <property type="entry name" value="HhH-GPD"/>
    <property type="match status" value="1"/>
</dbReference>
<evidence type="ECO:0000256" key="12">
    <source>
        <dbReference type="ARBA" id="ARBA00023204"/>
    </source>
</evidence>
<dbReference type="InterPro" id="IPR005760">
    <property type="entry name" value="A/G_AdeGlyc_MutY"/>
</dbReference>
<keyword evidence="11" id="KW-0411">Iron-sulfur</keyword>
<proteinExistence type="inferred from homology"/>
<comment type="catalytic activity">
    <reaction evidence="1 14">
        <text>Hydrolyzes free adenine bases from 7,8-dihydro-8-oxoguanine:adenine mismatched double-stranded DNA, leaving an apurinic site.</text>
        <dbReference type="EC" id="3.2.2.31"/>
    </reaction>
</comment>
<dbReference type="InterPro" id="IPR003265">
    <property type="entry name" value="HhH-GPD_domain"/>
</dbReference>
<dbReference type="Pfam" id="PF00633">
    <property type="entry name" value="HHH"/>
    <property type="match status" value="1"/>
</dbReference>
<dbReference type="AlphaFoldDB" id="A0A380MT46"/>
<evidence type="ECO:0000256" key="10">
    <source>
        <dbReference type="ARBA" id="ARBA00023004"/>
    </source>
</evidence>
<evidence type="ECO:0000256" key="11">
    <source>
        <dbReference type="ARBA" id="ARBA00023014"/>
    </source>
</evidence>
<dbReference type="FunFam" id="1.10.340.30:FF:000002">
    <property type="entry name" value="Adenine DNA glycosylase"/>
    <property type="match status" value="1"/>
</dbReference>
<keyword evidence="9 16" id="KW-0378">Hydrolase</keyword>
<evidence type="ECO:0000256" key="13">
    <source>
        <dbReference type="ARBA" id="ARBA00023295"/>
    </source>
</evidence>
<dbReference type="GO" id="GO:0046872">
    <property type="term" value="F:metal ion binding"/>
    <property type="evidence" value="ECO:0007669"/>
    <property type="project" value="UniProtKB-UniRule"/>
</dbReference>
<dbReference type="GO" id="GO:0035485">
    <property type="term" value="F:adenine/guanine mispair binding"/>
    <property type="evidence" value="ECO:0007669"/>
    <property type="project" value="TreeGrafter"/>
</dbReference>
<keyword evidence="6" id="KW-0004">4Fe-4S</keyword>
<name>A0A380MT46_9GAMM</name>
<comment type="function">
    <text evidence="2">Adenine glycosylase active on G-A mispairs. MutY also corrects error-prone DNA synthesis past GO lesions which are due to the oxidatively damaged form of guanine: 7,8-dihydro-8-oxoguanine (8-oxo-dGTP).</text>
</comment>
<dbReference type="SMART" id="SM00478">
    <property type="entry name" value="ENDO3c"/>
    <property type="match status" value="1"/>
</dbReference>
<dbReference type="SUPFAM" id="SSF55811">
    <property type="entry name" value="Nudix"/>
    <property type="match status" value="1"/>
</dbReference>
<evidence type="ECO:0000313" key="17">
    <source>
        <dbReference type="Proteomes" id="UP000254601"/>
    </source>
</evidence>
<dbReference type="InterPro" id="IPR003651">
    <property type="entry name" value="Endonuclease3_FeS-loop_motif"/>
</dbReference>
<dbReference type="Gene3D" id="3.90.79.10">
    <property type="entry name" value="Nucleoside Triphosphate Pyrophosphohydrolase"/>
    <property type="match status" value="1"/>
</dbReference>
<dbReference type="SMART" id="SM00525">
    <property type="entry name" value="FES"/>
    <property type="match status" value="1"/>
</dbReference>
<evidence type="ECO:0000256" key="8">
    <source>
        <dbReference type="ARBA" id="ARBA00022763"/>
    </source>
</evidence>
<organism evidence="16 17">
    <name type="scientific">Suttonella ornithocola</name>
    <dbReference type="NCBI Taxonomy" id="279832"/>
    <lineage>
        <taxon>Bacteria</taxon>
        <taxon>Pseudomonadati</taxon>
        <taxon>Pseudomonadota</taxon>
        <taxon>Gammaproteobacteria</taxon>
        <taxon>Cardiobacteriales</taxon>
        <taxon>Cardiobacteriaceae</taxon>
        <taxon>Suttonella</taxon>
    </lineage>
</organism>
<dbReference type="NCBIfam" id="TIGR01084">
    <property type="entry name" value="mutY"/>
    <property type="match status" value="1"/>
</dbReference>
<dbReference type="GO" id="GO:0006284">
    <property type="term" value="P:base-excision repair"/>
    <property type="evidence" value="ECO:0007669"/>
    <property type="project" value="UniProtKB-UniRule"/>
</dbReference>
<accession>A0A380MT46</accession>
<keyword evidence="10 14" id="KW-0408">Iron</keyword>
<dbReference type="RefSeq" id="WP_072576143.1">
    <property type="nucleotide sequence ID" value="NZ_LWHB01000053.1"/>
</dbReference>
<dbReference type="GO" id="GO:0000701">
    <property type="term" value="F:purine-specific mismatch base pair DNA N-glycosylase activity"/>
    <property type="evidence" value="ECO:0007669"/>
    <property type="project" value="UniProtKB-EC"/>
</dbReference>
<evidence type="ECO:0000256" key="5">
    <source>
        <dbReference type="ARBA" id="ARBA00022023"/>
    </source>
</evidence>
<evidence type="ECO:0000313" key="16">
    <source>
        <dbReference type="EMBL" id="SUO95093.1"/>
    </source>
</evidence>
<keyword evidence="13 14" id="KW-0326">Glycosidase</keyword>
<evidence type="ECO:0000259" key="15">
    <source>
        <dbReference type="SMART" id="SM00478"/>
    </source>
</evidence>
<keyword evidence="17" id="KW-1185">Reference proteome</keyword>
<dbReference type="GO" id="GO:0034039">
    <property type="term" value="F:8-oxo-7,8-dihydroguanine DNA N-glycosylase activity"/>
    <property type="evidence" value="ECO:0007669"/>
    <property type="project" value="TreeGrafter"/>
</dbReference>